<dbReference type="EC" id="5.1.1.7" evidence="3 8"/>
<name>A0ABT2RRR3_9FIRM</name>
<evidence type="ECO:0000313" key="11">
    <source>
        <dbReference type="Proteomes" id="UP001652431"/>
    </source>
</evidence>
<evidence type="ECO:0000256" key="8">
    <source>
        <dbReference type="HAMAP-Rule" id="MF_00197"/>
    </source>
</evidence>
<evidence type="ECO:0000256" key="5">
    <source>
        <dbReference type="ARBA" id="ARBA00023154"/>
    </source>
</evidence>
<feature type="binding site" evidence="8">
    <location>
        <begin position="72"/>
        <end position="73"/>
    </location>
    <ligand>
        <name>substrate</name>
    </ligand>
</feature>
<dbReference type="PROSITE" id="PS01326">
    <property type="entry name" value="DAP_EPIMERASE"/>
    <property type="match status" value="1"/>
</dbReference>
<keyword evidence="8" id="KW-0963">Cytoplasm</keyword>
<comment type="function">
    <text evidence="8">Catalyzes the stereoinversion of LL-2,6-diaminopimelate (L,L-DAP) to meso-diaminopimelate (meso-DAP), a precursor of L-lysine and an essential component of the bacterial peptidoglycan.</text>
</comment>
<dbReference type="RefSeq" id="WP_158371952.1">
    <property type="nucleotide sequence ID" value="NZ_JAOQJU010000034.1"/>
</dbReference>
<evidence type="ECO:0000256" key="3">
    <source>
        <dbReference type="ARBA" id="ARBA00013080"/>
    </source>
</evidence>
<dbReference type="InterPro" id="IPR018510">
    <property type="entry name" value="DAP_epimerase_AS"/>
</dbReference>
<organism evidence="10 11">
    <name type="scientific">Dorea acetigenes</name>
    <dbReference type="NCBI Taxonomy" id="2981787"/>
    <lineage>
        <taxon>Bacteria</taxon>
        <taxon>Bacillati</taxon>
        <taxon>Bacillota</taxon>
        <taxon>Clostridia</taxon>
        <taxon>Lachnospirales</taxon>
        <taxon>Lachnospiraceae</taxon>
        <taxon>Dorea</taxon>
    </lineage>
</organism>
<dbReference type="SUPFAM" id="SSF54506">
    <property type="entry name" value="Diaminopimelate epimerase-like"/>
    <property type="match status" value="2"/>
</dbReference>
<evidence type="ECO:0000256" key="1">
    <source>
        <dbReference type="ARBA" id="ARBA00005196"/>
    </source>
</evidence>
<comment type="catalytic activity">
    <reaction evidence="7 8">
        <text>(2S,6S)-2,6-diaminopimelate = meso-2,6-diaminopimelate</text>
        <dbReference type="Rhea" id="RHEA:15393"/>
        <dbReference type="ChEBI" id="CHEBI:57609"/>
        <dbReference type="ChEBI" id="CHEBI:57791"/>
        <dbReference type="EC" id="5.1.1.7"/>
    </reaction>
</comment>
<feature type="active site" evidence="9">
    <location>
        <position position="71"/>
    </location>
</feature>
<comment type="similarity">
    <text evidence="2 8">Belongs to the diaminopimelate epimerase family.</text>
</comment>
<dbReference type="GO" id="GO:0008837">
    <property type="term" value="F:diaminopimelate epimerase activity"/>
    <property type="evidence" value="ECO:0007669"/>
    <property type="project" value="UniProtKB-EC"/>
</dbReference>
<evidence type="ECO:0000256" key="2">
    <source>
        <dbReference type="ARBA" id="ARBA00010219"/>
    </source>
</evidence>
<sequence>MKFAKMHGLGNDYVYVDCFTERISDPAGLARLFSDRHKGIGSDGLILIGPSGKADFRMQIYNADGSVAEMCGNGIRCLGKYVYERGMTDKTELTVETLAGIRRLRLTVEDKTVTEVEADMGIPILKADKIPIVSEHSMVVDEPIVVDGVMLRMTGVSLGNPHAVIYVQSVRTADIGWLGPRLEHHGRFPRRINVEFTEIIDRHTISVRVWERGAKETLSCGTGACAAVVASVLNDLTERRVRVKLTGGDLTVEWREADNTVYMTGPAAAVFDGVINIPSAG</sequence>
<comment type="subunit">
    <text evidence="8">Homodimer.</text>
</comment>
<dbReference type="NCBIfam" id="TIGR00652">
    <property type="entry name" value="DapF"/>
    <property type="match status" value="1"/>
</dbReference>
<comment type="subcellular location">
    <subcellularLocation>
        <location evidence="8">Cytoplasm</location>
    </subcellularLocation>
</comment>
<comment type="caution">
    <text evidence="8">Lacks conserved residue(s) required for the propagation of feature annotation.</text>
</comment>
<keyword evidence="4 8" id="KW-0028">Amino-acid biosynthesis</keyword>
<comment type="pathway">
    <text evidence="1 8">Amino-acid biosynthesis; L-lysine biosynthesis via DAP pathway; DL-2,6-diaminopimelate from LL-2,6-diaminopimelate: step 1/1.</text>
</comment>
<evidence type="ECO:0000256" key="7">
    <source>
        <dbReference type="ARBA" id="ARBA00051712"/>
    </source>
</evidence>
<protein>
    <recommendedName>
        <fullName evidence="3 8">Diaminopimelate epimerase</fullName>
        <shortName evidence="8">DAP epimerase</shortName>
        <ecNumber evidence="3 8">5.1.1.7</ecNumber>
    </recommendedName>
    <alternativeName>
        <fullName evidence="8">PLP-independent amino acid racemase</fullName>
    </alternativeName>
</protein>
<keyword evidence="6 8" id="KW-0413">Isomerase</keyword>
<feature type="site" description="Could be important to modulate the pK values of the two catalytic cysteine residues" evidence="8">
    <location>
        <position position="211"/>
    </location>
</feature>
<accession>A0ABT2RRR3</accession>
<feature type="binding site" evidence="8">
    <location>
        <position position="193"/>
    </location>
    <ligand>
        <name>substrate</name>
    </ligand>
</feature>
<feature type="binding site" evidence="8">
    <location>
        <position position="62"/>
    </location>
    <ligand>
        <name>substrate</name>
    </ligand>
</feature>
<dbReference type="PANTHER" id="PTHR31689:SF0">
    <property type="entry name" value="DIAMINOPIMELATE EPIMERASE"/>
    <property type="match status" value="1"/>
</dbReference>
<evidence type="ECO:0000256" key="9">
    <source>
        <dbReference type="PROSITE-ProRule" id="PRU10125"/>
    </source>
</evidence>
<comment type="caution">
    <text evidence="10">The sequence shown here is derived from an EMBL/GenBank/DDBJ whole genome shotgun (WGS) entry which is preliminary data.</text>
</comment>
<feature type="binding site" evidence="8">
    <location>
        <position position="11"/>
    </location>
    <ligand>
        <name>substrate</name>
    </ligand>
</feature>
<feature type="site" description="Could be important to modulate the pK values of the two catalytic cysteine residues" evidence="8">
    <location>
        <position position="162"/>
    </location>
</feature>
<feature type="binding site" evidence="8">
    <location>
        <begin position="211"/>
        <end position="212"/>
    </location>
    <ligand>
        <name>substrate</name>
    </ligand>
</feature>
<reference evidence="10 11" key="1">
    <citation type="journal article" date="2021" name="ISME Commun">
        <title>Automated analysis of genomic sequences facilitates high-throughput and comprehensive description of bacteria.</title>
        <authorList>
            <person name="Hitch T.C.A."/>
        </authorList>
    </citation>
    <scope>NUCLEOTIDE SEQUENCE [LARGE SCALE GENOMIC DNA]</scope>
    <source>
        <strain evidence="10 11">Sanger_03</strain>
    </source>
</reference>
<proteinExistence type="inferred from homology"/>
<feature type="active site" description="Proton acceptor" evidence="8">
    <location>
        <position position="220"/>
    </location>
</feature>
<dbReference type="Proteomes" id="UP001652431">
    <property type="component" value="Unassembled WGS sequence"/>
</dbReference>
<dbReference type="Pfam" id="PF01678">
    <property type="entry name" value="DAP_epimerase"/>
    <property type="match status" value="2"/>
</dbReference>
<feature type="active site" description="Proton donor" evidence="8">
    <location>
        <position position="71"/>
    </location>
</feature>
<dbReference type="Gene3D" id="3.10.310.10">
    <property type="entry name" value="Diaminopimelate Epimerase, Chain A, domain 1"/>
    <property type="match status" value="2"/>
</dbReference>
<feature type="binding site" evidence="8">
    <location>
        <begin position="221"/>
        <end position="222"/>
    </location>
    <ligand>
        <name>substrate</name>
    </ligand>
</feature>
<dbReference type="HAMAP" id="MF_00197">
    <property type="entry name" value="DAP_epimerase"/>
    <property type="match status" value="1"/>
</dbReference>
<keyword evidence="5 8" id="KW-0457">Lysine biosynthesis</keyword>
<dbReference type="PANTHER" id="PTHR31689">
    <property type="entry name" value="DIAMINOPIMELATE EPIMERASE, CHLOROPLASTIC"/>
    <property type="match status" value="1"/>
</dbReference>
<evidence type="ECO:0000313" key="10">
    <source>
        <dbReference type="EMBL" id="MCU6688070.1"/>
    </source>
</evidence>
<dbReference type="EMBL" id="JAOQJU010000034">
    <property type="protein sequence ID" value="MCU6688070.1"/>
    <property type="molecule type" value="Genomic_DNA"/>
</dbReference>
<dbReference type="InterPro" id="IPR001653">
    <property type="entry name" value="DAP_epimerase_DapF"/>
</dbReference>
<evidence type="ECO:0000256" key="6">
    <source>
        <dbReference type="ARBA" id="ARBA00023235"/>
    </source>
</evidence>
<evidence type="ECO:0000256" key="4">
    <source>
        <dbReference type="ARBA" id="ARBA00022605"/>
    </source>
</evidence>
<gene>
    <name evidence="8 10" type="primary">dapF</name>
    <name evidence="10" type="ORF">OCV99_16345</name>
</gene>
<keyword evidence="11" id="KW-1185">Reference proteome</keyword>
<feature type="binding site" evidence="8">
    <location>
        <position position="160"/>
    </location>
    <ligand>
        <name>substrate</name>
    </ligand>
</feature>